<reference evidence="2 3" key="1">
    <citation type="submission" date="2019-08" db="EMBL/GenBank/DDBJ databases">
        <title>Draft genome sequence of Lysobacter sp. UKS-15.</title>
        <authorList>
            <person name="Im W.-T."/>
        </authorList>
    </citation>
    <scope>NUCLEOTIDE SEQUENCE [LARGE SCALE GENOMIC DNA]</scope>
    <source>
        <strain evidence="2 3">UKS-15</strain>
    </source>
</reference>
<dbReference type="EMBL" id="VTRV01000285">
    <property type="protein sequence ID" value="TZF80222.1"/>
    <property type="molecule type" value="Genomic_DNA"/>
</dbReference>
<name>A0A5D8YEM1_9GAMM</name>
<sequence length="110" mass="12047">MTQLRNFADRFSWPLYCRSYLVTLGLLFAGGAVWAVAREPKGFAGLPVGWQLGAAVAVVTGFCLFVAGLAGSRRVIERWADSWSKHDIAVIVMLLALPVYLVLALVLPRK</sequence>
<feature type="transmembrane region" description="Helical" evidence="1">
    <location>
        <begin position="88"/>
        <end position="107"/>
    </location>
</feature>
<dbReference type="AlphaFoldDB" id="A0A5D8YEM1"/>
<dbReference type="OrthoDB" id="6008229at2"/>
<keyword evidence="1" id="KW-0812">Transmembrane</keyword>
<proteinExistence type="predicted"/>
<gene>
    <name evidence="2" type="ORF">FW784_14105</name>
</gene>
<protein>
    <recommendedName>
        <fullName evidence="4">Transmembrane protein</fullName>
    </recommendedName>
</protein>
<evidence type="ECO:0000313" key="3">
    <source>
        <dbReference type="Proteomes" id="UP000323164"/>
    </source>
</evidence>
<feature type="transmembrane region" description="Helical" evidence="1">
    <location>
        <begin position="20"/>
        <end position="37"/>
    </location>
</feature>
<keyword evidence="1" id="KW-1133">Transmembrane helix</keyword>
<organism evidence="2 3">
    <name type="scientific">Cognatilysobacter lacus</name>
    <dbReference type="NCBI Taxonomy" id="1643323"/>
    <lineage>
        <taxon>Bacteria</taxon>
        <taxon>Pseudomonadati</taxon>
        <taxon>Pseudomonadota</taxon>
        <taxon>Gammaproteobacteria</taxon>
        <taxon>Lysobacterales</taxon>
        <taxon>Lysobacteraceae</taxon>
        <taxon>Cognatilysobacter</taxon>
    </lineage>
</organism>
<accession>A0A5D8YEM1</accession>
<dbReference type="Proteomes" id="UP000323164">
    <property type="component" value="Unassembled WGS sequence"/>
</dbReference>
<keyword evidence="1" id="KW-0472">Membrane</keyword>
<evidence type="ECO:0000256" key="1">
    <source>
        <dbReference type="SAM" id="Phobius"/>
    </source>
</evidence>
<feature type="transmembrane region" description="Helical" evidence="1">
    <location>
        <begin position="49"/>
        <end position="67"/>
    </location>
</feature>
<evidence type="ECO:0000313" key="2">
    <source>
        <dbReference type="EMBL" id="TZF80222.1"/>
    </source>
</evidence>
<evidence type="ECO:0008006" key="4">
    <source>
        <dbReference type="Google" id="ProtNLM"/>
    </source>
</evidence>
<comment type="caution">
    <text evidence="2">The sequence shown here is derived from an EMBL/GenBank/DDBJ whole genome shotgun (WGS) entry which is preliminary data.</text>
</comment>
<keyword evidence="3" id="KW-1185">Reference proteome</keyword>